<keyword evidence="3" id="KW-1185">Reference proteome</keyword>
<feature type="domain" description="Ribbon-helix-helix protein CopG" evidence="1">
    <location>
        <begin position="3"/>
        <end position="40"/>
    </location>
</feature>
<dbReference type="Pfam" id="PF01402">
    <property type="entry name" value="RHH_1"/>
    <property type="match status" value="1"/>
</dbReference>
<dbReference type="GO" id="GO:0043565">
    <property type="term" value="F:sequence-specific DNA binding"/>
    <property type="evidence" value="ECO:0007669"/>
    <property type="project" value="UniProtKB-ARBA"/>
</dbReference>
<dbReference type="EMBL" id="QNRY01000045">
    <property type="protein sequence ID" value="RBP58892.1"/>
    <property type="molecule type" value="Genomic_DNA"/>
</dbReference>
<dbReference type="AlphaFoldDB" id="A0A366HZT6"/>
<reference evidence="2 3" key="1">
    <citation type="submission" date="2018-06" db="EMBL/GenBank/DDBJ databases">
        <title>Genomic Encyclopedia of Type Strains, Phase IV (KMG-IV): sequencing the most valuable type-strain genomes for metagenomic binning, comparative biology and taxonomic classification.</title>
        <authorList>
            <person name="Goeker M."/>
        </authorList>
    </citation>
    <scope>NUCLEOTIDE SEQUENCE [LARGE SCALE GENOMIC DNA]</scope>
    <source>
        <strain evidence="2 3">DSM 30166</strain>
    </source>
</reference>
<dbReference type="CDD" id="cd21631">
    <property type="entry name" value="RHH_CopG_NikR-like"/>
    <property type="match status" value="1"/>
</dbReference>
<accession>A0A366HZT6</accession>
<dbReference type="OrthoDB" id="6581014at2"/>
<name>A0A366HZT6_9GAMM</name>
<dbReference type="RefSeq" id="WP_113868841.1">
    <property type="nucleotide sequence ID" value="NZ_AGJP01000001.1"/>
</dbReference>
<proteinExistence type="predicted"/>
<sequence>MTRIVIDLPEEDLRQWDNLAAIRHLSRAELIRQALSGYLADNRADSNNAFGLWANSNTDGILYESQVRNHDWE</sequence>
<gene>
    <name evidence="2" type="ORF">DES54_1455</name>
</gene>
<evidence type="ECO:0000259" key="1">
    <source>
        <dbReference type="Pfam" id="PF01402"/>
    </source>
</evidence>
<dbReference type="InterPro" id="IPR002145">
    <property type="entry name" value="CopG"/>
</dbReference>
<dbReference type="GO" id="GO:0006355">
    <property type="term" value="P:regulation of DNA-templated transcription"/>
    <property type="evidence" value="ECO:0007669"/>
    <property type="project" value="InterPro"/>
</dbReference>
<dbReference type="Proteomes" id="UP000253046">
    <property type="component" value="Unassembled WGS sequence"/>
</dbReference>
<dbReference type="InterPro" id="IPR013321">
    <property type="entry name" value="Arc_rbn_hlx_hlx"/>
</dbReference>
<evidence type="ECO:0000313" key="3">
    <source>
        <dbReference type="Proteomes" id="UP000253046"/>
    </source>
</evidence>
<organism evidence="2 3">
    <name type="scientific">Brenneria salicis ATCC 15712 = DSM 30166</name>
    <dbReference type="NCBI Taxonomy" id="714314"/>
    <lineage>
        <taxon>Bacteria</taxon>
        <taxon>Pseudomonadati</taxon>
        <taxon>Pseudomonadota</taxon>
        <taxon>Gammaproteobacteria</taxon>
        <taxon>Enterobacterales</taxon>
        <taxon>Pectobacteriaceae</taxon>
        <taxon>Brenneria</taxon>
    </lineage>
</organism>
<evidence type="ECO:0000313" key="2">
    <source>
        <dbReference type="EMBL" id="RBP58892.1"/>
    </source>
</evidence>
<dbReference type="Gene3D" id="1.10.1220.10">
    <property type="entry name" value="Met repressor-like"/>
    <property type="match status" value="1"/>
</dbReference>
<protein>
    <submittedName>
        <fullName evidence="2">Ribbon-helix-helix CopG family protein</fullName>
    </submittedName>
</protein>
<comment type="caution">
    <text evidence="2">The sequence shown here is derived from an EMBL/GenBank/DDBJ whole genome shotgun (WGS) entry which is preliminary data.</text>
</comment>